<feature type="compositionally biased region" description="Low complexity" evidence="1">
    <location>
        <begin position="657"/>
        <end position="679"/>
    </location>
</feature>
<dbReference type="Proteomes" id="UP001175211">
    <property type="component" value="Unassembled WGS sequence"/>
</dbReference>
<dbReference type="GeneID" id="85360003"/>
<feature type="compositionally biased region" description="Basic and acidic residues" evidence="1">
    <location>
        <begin position="577"/>
        <end position="592"/>
    </location>
</feature>
<feature type="region of interest" description="Disordered" evidence="1">
    <location>
        <begin position="340"/>
        <end position="465"/>
    </location>
</feature>
<dbReference type="Pfam" id="PF10344">
    <property type="entry name" value="Hobbit"/>
    <property type="match status" value="1"/>
</dbReference>
<dbReference type="PANTHER" id="PTHR15678:SF6">
    <property type="entry name" value="BRIDGE-LIKE LIPID TRANSFER PROTEIN FAMILY MEMBER 2"/>
    <property type="match status" value="1"/>
</dbReference>
<protein>
    <submittedName>
        <fullName evidence="2">Golgi-body localization protein domain-containing protein</fullName>
    </submittedName>
</protein>
<feature type="compositionally biased region" description="Polar residues" evidence="1">
    <location>
        <begin position="419"/>
        <end position="433"/>
    </location>
</feature>
<keyword evidence="3" id="KW-1185">Reference proteome</keyword>
<organism evidence="2 3">
    <name type="scientific">Armillaria tabescens</name>
    <name type="common">Ringless honey mushroom</name>
    <name type="synonym">Agaricus tabescens</name>
    <dbReference type="NCBI Taxonomy" id="1929756"/>
    <lineage>
        <taxon>Eukaryota</taxon>
        <taxon>Fungi</taxon>
        <taxon>Dikarya</taxon>
        <taxon>Basidiomycota</taxon>
        <taxon>Agaricomycotina</taxon>
        <taxon>Agaricomycetes</taxon>
        <taxon>Agaricomycetidae</taxon>
        <taxon>Agaricales</taxon>
        <taxon>Marasmiineae</taxon>
        <taxon>Physalacriaceae</taxon>
        <taxon>Desarmillaria</taxon>
    </lineage>
</organism>
<dbReference type="AlphaFoldDB" id="A0AA39U6X6"/>
<proteinExistence type="predicted"/>
<name>A0AA39U6X6_ARMTA</name>
<feature type="compositionally biased region" description="Basic and acidic residues" evidence="1">
    <location>
        <begin position="680"/>
        <end position="689"/>
    </location>
</feature>
<feature type="compositionally biased region" description="Low complexity" evidence="1">
    <location>
        <begin position="635"/>
        <end position="648"/>
    </location>
</feature>
<evidence type="ECO:0000313" key="3">
    <source>
        <dbReference type="Proteomes" id="UP001175211"/>
    </source>
</evidence>
<accession>A0AA39U6X6</accession>
<dbReference type="EMBL" id="JAUEPS010000002">
    <property type="protein sequence ID" value="KAK0468225.1"/>
    <property type="molecule type" value="Genomic_DNA"/>
</dbReference>
<comment type="caution">
    <text evidence="2">The sequence shown here is derived from an EMBL/GenBank/DDBJ whole genome shotgun (WGS) entry which is preliminary data.</text>
</comment>
<evidence type="ECO:0000313" key="2">
    <source>
        <dbReference type="EMBL" id="KAK0468225.1"/>
    </source>
</evidence>
<sequence length="689" mass="78029">MSTDFSNPRTYAVLSGMQTFAPTAGLNGDGSVPLEVLIDFRCESDEFDRLVPQTDATFHYDKFNRLRLRNNVTSVVPKSSAGRSHIGRTHLQDQTDLIKVITPRFTVSASDQHFKTISNIVTKLLLFSDVTHKTRIDRLETLLFTYDFTDYASACRVITDLQGRLRKSIEVEELAMHTQQIQTQEDEIELLKLKAHVYLLGDELNFIFDAIKLAQDRFDEQTDRKSALLLNASSSEISWNMIDEQQELLAKHVVQDIDYYWLSRQDSSTYNDLAIGSLQAFDGSKDAVWTEILSKYNEPPNHPLLKRGLFLVSKWSVLPPIDARVGRRIMEYLWPGRRDRKKAIQDRAPEPSPAAIEPSNKRPFPPRASLDATTRTHSRQSSDSNTSRLAPPMALRRLGTSRSFSNLRDFPSPIRSLPRTRSSEALGQNGSSTDHIEPRKLGRGDSRHDSGPVTRRGDAAEMRTRSSQKTLHLLLSIMKEESFVCRDARITTRDLEYRNQTWSFEELVDQLIPSDTSWKGWIKMAFHQPLVPVLPVAREIFSKTKWIATKSAAVPEFHHPALPNSSRSNLLLTADDDTNRSDDNHDTRERLRTPSPHRGWRKASKRKSDTSPHILANAQLYEEPETLPVEPIRPSSRNRMLSLLGRGSSSKKKDKSGSVTPKPTGSSSKSSKKSSTATRRSTESRDGTL</sequence>
<feature type="region of interest" description="Disordered" evidence="1">
    <location>
        <begin position="558"/>
        <end position="689"/>
    </location>
</feature>
<reference evidence="2" key="1">
    <citation type="submission" date="2023-06" db="EMBL/GenBank/DDBJ databases">
        <authorList>
            <consortium name="Lawrence Berkeley National Laboratory"/>
            <person name="Ahrendt S."/>
            <person name="Sahu N."/>
            <person name="Indic B."/>
            <person name="Wong-Bajracharya J."/>
            <person name="Merenyi Z."/>
            <person name="Ke H.-M."/>
            <person name="Monk M."/>
            <person name="Kocsube S."/>
            <person name="Drula E."/>
            <person name="Lipzen A."/>
            <person name="Balint B."/>
            <person name="Henrissat B."/>
            <person name="Andreopoulos B."/>
            <person name="Martin F.M."/>
            <person name="Harder C.B."/>
            <person name="Rigling D."/>
            <person name="Ford K.L."/>
            <person name="Foster G.D."/>
            <person name="Pangilinan J."/>
            <person name="Papanicolaou A."/>
            <person name="Barry K."/>
            <person name="LaButti K."/>
            <person name="Viragh M."/>
            <person name="Koriabine M."/>
            <person name="Yan M."/>
            <person name="Riley R."/>
            <person name="Champramary S."/>
            <person name="Plett K.L."/>
            <person name="Tsai I.J."/>
            <person name="Slot J."/>
            <person name="Sipos G."/>
            <person name="Plett J."/>
            <person name="Nagy L.G."/>
            <person name="Grigoriev I.V."/>
        </authorList>
    </citation>
    <scope>NUCLEOTIDE SEQUENCE</scope>
    <source>
        <strain evidence="2">CCBAS 213</strain>
    </source>
</reference>
<evidence type="ECO:0000256" key="1">
    <source>
        <dbReference type="SAM" id="MobiDB-lite"/>
    </source>
</evidence>
<dbReference type="InterPro" id="IPR045167">
    <property type="entry name" value="Hobbit"/>
</dbReference>
<feature type="compositionally biased region" description="Basic and acidic residues" evidence="1">
    <location>
        <begin position="434"/>
        <end position="464"/>
    </location>
</feature>
<dbReference type="RefSeq" id="XP_060338500.1">
    <property type="nucleotide sequence ID" value="XM_060476455.1"/>
</dbReference>
<feature type="compositionally biased region" description="Polar residues" evidence="1">
    <location>
        <begin position="371"/>
        <end position="388"/>
    </location>
</feature>
<dbReference type="PANTHER" id="PTHR15678">
    <property type="entry name" value="ANTIGEN MLAA-22-RELATED"/>
    <property type="match status" value="1"/>
</dbReference>
<gene>
    <name evidence="2" type="ORF">EV420DRAFT_1635479</name>
</gene>